<name>A0ABN3IFF2_9ACTN</name>
<dbReference type="InterPro" id="IPR012312">
    <property type="entry name" value="Hemerythrin-like"/>
</dbReference>
<accession>A0ABN3IFF2</accession>
<protein>
    <recommendedName>
        <fullName evidence="1">Hemerythrin-like domain-containing protein</fullName>
    </recommendedName>
</protein>
<evidence type="ECO:0000313" key="2">
    <source>
        <dbReference type="EMBL" id="GAA2403147.1"/>
    </source>
</evidence>
<proteinExistence type="predicted"/>
<dbReference type="EMBL" id="BAAATJ010000014">
    <property type="protein sequence ID" value="GAA2403147.1"/>
    <property type="molecule type" value="Genomic_DNA"/>
</dbReference>
<dbReference type="Gene3D" id="1.20.120.520">
    <property type="entry name" value="nmb1532 protein domain like"/>
    <property type="match status" value="1"/>
</dbReference>
<evidence type="ECO:0000259" key="1">
    <source>
        <dbReference type="Pfam" id="PF01814"/>
    </source>
</evidence>
<reference evidence="2 3" key="1">
    <citation type="journal article" date="2019" name="Int. J. Syst. Evol. Microbiol.">
        <title>The Global Catalogue of Microorganisms (GCM) 10K type strain sequencing project: providing services to taxonomists for standard genome sequencing and annotation.</title>
        <authorList>
            <consortium name="The Broad Institute Genomics Platform"/>
            <consortium name="The Broad Institute Genome Sequencing Center for Infectious Disease"/>
            <person name="Wu L."/>
            <person name="Ma J."/>
        </authorList>
    </citation>
    <scope>NUCLEOTIDE SEQUENCE [LARGE SCALE GENOMIC DNA]</scope>
    <source>
        <strain evidence="2 3">JCM 6921</strain>
    </source>
</reference>
<dbReference type="Proteomes" id="UP001500058">
    <property type="component" value="Unassembled WGS sequence"/>
</dbReference>
<keyword evidence="3" id="KW-1185">Reference proteome</keyword>
<organism evidence="2 3">
    <name type="scientific">Streptomyces glaucosporus</name>
    <dbReference type="NCBI Taxonomy" id="284044"/>
    <lineage>
        <taxon>Bacteria</taxon>
        <taxon>Bacillati</taxon>
        <taxon>Actinomycetota</taxon>
        <taxon>Actinomycetes</taxon>
        <taxon>Kitasatosporales</taxon>
        <taxon>Streptomycetaceae</taxon>
        <taxon>Streptomyces</taxon>
    </lineage>
</organism>
<gene>
    <name evidence="2" type="ORF">GCM10010420_32960</name>
</gene>
<comment type="caution">
    <text evidence="2">The sequence shown here is derived from an EMBL/GenBank/DDBJ whole genome shotgun (WGS) entry which is preliminary data.</text>
</comment>
<sequence>MLPAVAGRRPGLAPVVDRLRREQGRIAELVEEPRKAVSGDGADPADVLAEVERLTSGLEDHLAHEEERLIPVLDAPAT</sequence>
<dbReference type="Pfam" id="PF01814">
    <property type="entry name" value="Hemerythrin"/>
    <property type="match status" value="1"/>
</dbReference>
<evidence type="ECO:0000313" key="3">
    <source>
        <dbReference type="Proteomes" id="UP001500058"/>
    </source>
</evidence>
<feature type="domain" description="Hemerythrin-like" evidence="1">
    <location>
        <begin position="1"/>
        <end position="73"/>
    </location>
</feature>